<accession>A0A9P6CFJ9</accession>
<gene>
    <name evidence="2" type="ORF">BDZ94DRAFT_1308227</name>
</gene>
<dbReference type="Proteomes" id="UP000807353">
    <property type="component" value="Unassembled WGS sequence"/>
</dbReference>
<feature type="transmembrane region" description="Helical" evidence="1">
    <location>
        <begin position="55"/>
        <end position="72"/>
    </location>
</feature>
<evidence type="ECO:0000313" key="2">
    <source>
        <dbReference type="EMBL" id="KAF9464211.1"/>
    </source>
</evidence>
<evidence type="ECO:0000313" key="3">
    <source>
        <dbReference type="Proteomes" id="UP000807353"/>
    </source>
</evidence>
<dbReference type="EMBL" id="MU150256">
    <property type="protein sequence ID" value="KAF9464211.1"/>
    <property type="molecule type" value="Genomic_DNA"/>
</dbReference>
<evidence type="ECO:0000256" key="1">
    <source>
        <dbReference type="SAM" id="Phobius"/>
    </source>
</evidence>
<keyword evidence="1" id="KW-1133">Transmembrane helix</keyword>
<keyword evidence="1" id="KW-0812">Transmembrane</keyword>
<comment type="caution">
    <text evidence="2">The sequence shown here is derived from an EMBL/GenBank/DDBJ whole genome shotgun (WGS) entry which is preliminary data.</text>
</comment>
<protein>
    <submittedName>
        <fullName evidence="2">Uncharacterized protein</fullName>
    </submittedName>
</protein>
<name>A0A9P6CFJ9_9AGAR</name>
<keyword evidence="1" id="KW-0472">Membrane</keyword>
<reference evidence="2" key="1">
    <citation type="submission" date="2020-11" db="EMBL/GenBank/DDBJ databases">
        <authorList>
            <consortium name="DOE Joint Genome Institute"/>
            <person name="Ahrendt S."/>
            <person name="Riley R."/>
            <person name="Andreopoulos W."/>
            <person name="Labutti K."/>
            <person name="Pangilinan J."/>
            <person name="Ruiz-Duenas F.J."/>
            <person name="Barrasa J.M."/>
            <person name="Sanchez-Garcia M."/>
            <person name="Camarero S."/>
            <person name="Miyauchi S."/>
            <person name="Serrano A."/>
            <person name="Linde D."/>
            <person name="Babiker R."/>
            <person name="Drula E."/>
            <person name="Ayuso-Fernandez I."/>
            <person name="Pacheco R."/>
            <person name="Padilla G."/>
            <person name="Ferreira P."/>
            <person name="Barriuso J."/>
            <person name="Kellner H."/>
            <person name="Castanera R."/>
            <person name="Alfaro M."/>
            <person name="Ramirez L."/>
            <person name="Pisabarro A.G."/>
            <person name="Kuo A."/>
            <person name="Tritt A."/>
            <person name="Lipzen A."/>
            <person name="He G."/>
            <person name="Yan M."/>
            <person name="Ng V."/>
            <person name="Cullen D."/>
            <person name="Martin F."/>
            <person name="Rosso M.-N."/>
            <person name="Henrissat B."/>
            <person name="Hibbett D."/>
            <person name="Martinez A.T."/>
            <person name="Grigoriev I.V."/>
        </authorList>
    </citation>
    <scope>NUCLEOTIDE SEQUENCE</scope>
    <source>
        <strain evidence="2">CBS 247.69</strain>
    </source>
</reference>
<sequence length="147" mass="17108">MSFYRILLVQAATITFSISQSVDMAANEFIVRRNLDVDDDNDNGSSVSHKVMQDIVVVLVLFLLFLFALFLFRKHRMRRLRHRFRSRPHSREARISQTFSNSSAQLMSEVPIVPPPALLKNTYRTEGRYHENYSSRFATPNRARNST</sequence>
<proteinExistence type="predicted"/>
<dbReference type="AlphaFoldDB" id="A0A9P6CFJ9"/>
<keyword evidence="3" id="KW-1185">Reference proteome</keyword>
<organism evidence="2 3">
    <name type="scientific">Collybia nuda</name>
    <dbReference type="NCBI Taxonomy" id="64659"/>
    <lineage>
        <taxon>Eukaryota</taxon>
        <taxon>Fungi</taxon>
        <taxon>Dikarya</taxon>
        <taxon>Basidiomycota</taxon>
        <taxon>Agaricomycotina</taxon>
        <taxon>Agaricomycetes</taxon>
        <taxon>Agaricomycetidae</taxon>
        <taxon>Agaricales</taxon>
        <taxon>Tricholomatineae</taxon>
        <taxon>Clitocybaceae</taxon>
        <taxon>Collybia</taxon>
    </lineage>
</organism>